<name>A0ACD5VDI0_AVESA</name>
<reference evidence="1" key="1">
    <citation type="submission" date="2021-05" db="EMBL/GenBank/DDBJ databases">
        <authorList>
            <person name="Scholz U."/>
            <person name="Mascher M."/>
            <person name="Fiebig A."/>
        </authorList>
    </citation>
    <scope>NUCLEOTIDE SEQUENCE [LARGE SCALE GENOMIC DNA]</scope>
</reference>
<sequence>MGTRPSLPRPVRLACVYYKYTDRLGCSIVHLPPHLVHHHGLQSEQFFFQFEQAPEQKLLVDSKTQRVVYAEAGKDVVDFLFNLLMLPFATVVELLTGGDSMVGCVANLYRSVEKLDDAYVCHDDAKSAKDALLRPAGNGKLLMLPDHASSSSGNGRSSRSGFVEGIVTYTVMDNLTVTPMSTISAITMLNTFGIRNTRSLSEKTVRLGYNEGVQILKASLESKTVLTDVFLGTTTSRRS</sequence>
<evidence type="ECO:0000313" key="1">
    <source>
        <dbReference type="EnsemblPlants" id="AVESA.00010b.r2.3AG0413010.1.CDS"/>
    </source>
</evidence>
<evidence type="ECO:0000313" key="2">
    <source>
        <dbReference type="Proteomes" id="UP001732700"/>
    </source>
</evidence>
<keyword evidence="2" id="KW-1185">Reference proteome</keyword>
<protein>
    <submittedName>
        <fullName evidence="1">Uncharacterized protein</fullName>
    </submittedName>
</protein>
<dbReference type="Proteomes" id="UP001732700">
    <property type="component" value="Chromosome 3A"/>
</dbReference>
<organism evidence="1 2">
    <name type="scientific">Avena sativa</name>
    <name type="common">Oat</name>
    <dbReference type="NCBI Taxonomy" id="4498"/>
    <lineage>
        <taxon>Eukaryota</taxon>
        <taxon>Viridiplantae</taxon>
        <taxon>Streptophyta</taxon>
        <taxon>Embryophyta</taxon>
        <taxon>Tracheophyta</taxon>
        <taxon>Spermatophyta</taxon>
        <taxon>Magnoliopsida</taxon>
        <taxon>Liliopsida</taxon>
        <taxon>Poales</taxon>
        <taxon>Poaceae</taxon>
        <taxon>BOP clade</taxon>
        <taxon>Pooideae</taxon>
        <taxon>Poodae</taxon>
        <taxon>Poeae</taxon>
        <taxon>Poeae Chloroplast Group 1 (Aveneae type)</taxon>
        <taxon>Aveninae</taxon>
        <taxon>Avena</taxon>
    </lineage>
</organism>
<accession>A0ACD5VDI0</accession>
<reference evidence="1" key="2">
    <citation type="submission" date="2025-09" db="UniProtKB">
        <authorList>
            <consortium name="EnsemblPlants"/>
        </authorList>
    </citation>
    <scope>IDENTIFICATION</scope>
</reference>
<dbReference type="EnsemblPlants" id="AVESA.00010b.r2.3AG0413010.1">
    <property type="protein sequence ID" value="AVESA.00010b.r2.3AG0413010.1.CDS"/>
    <property type="gene ID" value="AVESA.00010b.r2.3AG0413010"/>
</dbReference>
<proteinExistence type="predicted"/>